<gene>
    <name evidence="2" type="ORF">GPUH_LOCUS9975</name>
</gene>
<dbReference type="PANTHER" id="PTHR24347">
    <property type="entry name" value="SERINE/THREONINE-PROTEIN KINASE"/>
    <property type="match status" value="1"/>
</dbReference>
<keyword evidence="3" id="KW-1185">Reference proteome</keyword>
<evidence type="ECO:0000259" key="1">
    <source>
        <dbReference type="PROSITE" id="PS50011"/>
    </source>
</evidence>
<dbReference type="SUPFAM" id="SSF56112">
    <property type="entry name" value="Protein kinase-like (PK-like)"/>
    <property type="match status" value="1"/>
</dbReference>
<dbReference type="GO" id="GO:0005524">
    <property type="term" value="F:ATP binding"/>
    <property type="evidence" value="ECO:0007669"/>
    <property type="project" value="InterPro"/>
</dbReference>
<dbReference type="InterPro" id="IPR000719">
    <property type="entry name" value="Prot_kinase_dom"/>
</dbReference>
<dbReference type="PROSITE" id="PS50011">
    <property type="entry name" value="PROTEIN_KINASE_DOM"/>
    <property type="match status" value="1"/>
</dbReference>
<dbReference type="GO" id="GO:0004672">
    <property type="term" value="F:protein kinase activity"/>
    <property type="evidence" value="ECO:0007669"/>
    <property type="project" value="InterPro"/>
</dbReference>
<evidence type="ECO:0000313" key="3">
    <source>
        <dbReference type="Proteomes" id="UP000271098"/>
    </source>
</evidence>
<protein>
    <recommendedName>
        <fullName evidence="1">Protein kinase domain-containing protein</fullName>
    </recommendedName>
</protein>
<proteinExistence type="predicted"/>
<dbReference type="InterPro" id="IPR011009">
    <property type="entry name" value="Kinase-like_dom_sf"/>
</dbReference>
<organism evidence="2 3">
    <name type="scientific">Gongylonema pulchrum</name>
    <dbReference type="NCBI Taxonomy" id="637853"/>
    <lineage>
        <taxon>Eukaryota</taxon>
        <taxon>Metazoa</taxon>
        <taxon>Ecdysozoa</taxon>
        <taxon>Nematoda</taxon>
        <taxon>Chromadorea</taxon>
        <taxon>Rhabditida</taxon>
        <taxon>Spirurina</taxon>
        <taxon>Spiruromorpha</taxon>
        <taxon>Spiruroidea</taxon>
        <taxon>Gongylonematidae</taxon>
        <taxon>Gongylonema</taxon>
    </lineage>
</organism>
<evidence type="ECO:0000313" key="2">
    <source>
        <dbReference type="EMBL" id="VDK80117.1"/>
    </source>
</evidence>
<sequence length="99" mass="11142">MKPSNIMYASRTADPDSIRIIDFGFAKQLRAENGLLMTPCYTAQFVAPEVLKKQGYDMSCDVWSLGVLLYTMLSGYVVQTQFSQKVSKLKVKVSSVFIF</sequence>
<name>A0A3P6T4V9_9BILA</name>
<dbReference type="Gene3D" id="1.10.510.10">
    <property type="entry name" value="Transferase(Phosphotransferase) domain 1"/>
    <property type="match status" value="1"/>
</dbReference>
<dbReference type="Proteomes" id="UP000271098">
    <property type="component" value="Unassembled WGS sequence"/>
</dbReference>
<accession>A0A3P6T4V9</accession>
<dbReference type="AlphaFoldDB" id="A0A3P6T4V9"/>
<dbReference type="EMBL" id="UYRT01035349">
    <property type="protein sequence ID" value="VDK80117.1"/>
    <property type="molecule type" value="Genomic_DNA"/>
</dbReference>
<dbReference type="Pfam" id="PF00069">
    <property type="entry name" value="Pkinase"/>
    <property type="match status" value="1"/>
</dbReference>
<feature type="domain" description="Protein kinase" evidence="1">
    <location>
        <begin position="1"/>
        <end position="99"/>
    </location>
</feature>
<dbReference type="OrthoDB" id="63267at2759"/>
<reference evidence="2 3" key="1">
    <citation type="submission" date="2018-11" db="EMBL/GenBank/DDBJ databases">
        <authorList>
            <consortium name="Pathogen Informatics"/>
        </authorList>
    </citation>
    <scope>NUCLEOTIDE SEQUENCE [LARGE SCALE GENOMIC DNA]</scope>
</reference>